<reference evidence="2" key="1">
    <citation type="submission" date="2020-10" db="EMBL/GenBank/DDBJ databases">
        <authorList>
            <person name="Gilroy R."/>
        </authorList>
    </citation>
    <scope>NUCLEOTIDE SEQUENCE</scope>
    <source>
        <strain evidence="2">ChiBcec2-4451</strain>
    </source>
</reference>
<organism evidence="2 3">
    <name type="scientific">Candidatus Pullilachnospira stercoravium</name>
    <dbReference type="NCBI Taxonomy" id="2840913"/>
    <lineage>
        <taxon>Bacteria</taxon>
        <taxon>Bacillati</taxon>
        <taxon>Bacillota</taxon>
        <taxon>Clostridia</taxon>
        <taxon>Lachnospirales</taxon>
        <taxon>Lachnospiraceae</taxon>
        <taxon>Lachnospiraceae incertae sedis</taxon>
        <taxon>Candidatus Pullilachnospira</taxon>
    </lineage>
</organism>
<dbReference type="Proteomes" id="UP000886723">
    <property type="component" value="Unassembled WGS sequence"/>
</dbReference>
<proteinExistence type="predicted"/>
<feature type="domain" description="LarA-like N-terminal" evidence="1">
    <location>
        <begin position="59"/>
        <end position="196"/>
    </location>
</feature>
<evidence type="ECO:0000313" key="2">
    <source>
        <dbReference type="EMBL" id="HIV14234.1"/>
    </source>
</evidence>
<protein>
    <submittedName>
        <fullName evidence="2">DUF2088 domain-containing protein</fullName>
    </submittedName>
</protein>
<dbReference type="Pfam" id="PF09861">
    <property type="entry name" value="Lar_N"/>
    <property type="match status" value="1"/>
</dbReference>
<dbReference type="Gene3D" id="3.40.50.11440">
    <property type="match status" value="1"/>
</dbReference>
<dbReference type="AlphaFoldDB" id="A0A9D1T7T4"/>
<evidence type="ECO:0000313" key="3">
    <source>
        <dbReference type="Proteomes" id="UP000886723"/>
    </source>
</evidence>
<name>A0A9D1T7T4_9FIRM</name>
<accession>A0A9D1T7T4</accession>
<evidence type="ECO:0000259" key="1">
    <source>
        <dbReference type="Pfam" id="PF09861"/>
    </source>
</evidence>
<dbReference type="InterPro" id="IPR018657">
    <property type="entry name" value="LarA-like_N"/>
</dbReference>
<dbReference type="EMBL" id="DVON01000292">
    <property type="protein sequence ID" value="HIV14234.1"/>
    <property type="molecule type" value="Genomic_DNA"/>
</dbReference>
<comment type="caution">
    <text evidence="2">The sequence shown here is derived from an EMBL/GenBank/DDBJ whole genome shotgun (WGS) entry which is preliminary data.</text>
</comment>
<dbReference type="GO" id="GO:0050043">
    <property type="term" value="F:lactate racemase activity"/>
    <property type="evidence" value="ECO:0007669"/>
    <property type="project" value="InterPro"/>
</dbReference>
<sequence length="441" mass="48230">MAEKFSDYSGIEPLLADVKLPRMFRATQTFPRSHIEDVAAETRKQLIQSGVRAQIRPGMTIAVTGSSRGIANMNVILREVVSFLKEAGASPFIIPAMGSHGGSTAGGQRQVLTGYGITEEFCGCPIRSSMETVLLGEVNENGVKLPVYIDQMAREADGIVAVNRIKPHSAFRGPYESGLMKMLCIGLGKQKGADSLHRDGFGTFATRIPLFGNYVRTHANILFGVGTIENAYDETNRIVVLHNEEIPAKEPALLEYAKSLMPRILVPETDVLIVREIGKNFSGSGMDPNITGTWSTPYGGGGIKKQRTCVLDLTDVSHGNGLGIGQADTTTLRFYNKMDFMATYPNALTSTVFLPVKLAMVLRDDRMAIQAAVKTCNGVTPENVRVVLIRNSLHMNELYLSESFLDQVKATEGMEIVSECEPLPFDADGNLLIWDKEDTYE</sequence>
<gene>
    <name evidence="2" type="ORF">IAA63_14010</name>
</gene>
<reference evidence="2" key="2">
    <citation type="journal article" date="2021" name="PeerJ">
        <title>Extensive microbial diversity within the chicken gut microbiome revealed by metagenomics and culture.</title>
        <authorList>
            <person name="Gilroy R."/>
            <person name="Ravi A."/>
            <person name="Getino M."/>
            <person name="Pursley I."/>
            <person name="Horton D.L."/>
            <person name="Alikhan N.F."/>
            <person name="Baker D."/>
            <person name="Gharbi K."/>
            <person name="Hall N."/>
            <person name="Watson M."/>
            <person name="Adriaenssens E.M."/>
            <person name="Foster-Nyarko E."/>
            <person name="Jarju S."/>
            <person name="Secka A."/>
            <person name="Antonio M."/>
            <person name="Oren A."/>
            <person name="Chaudhuri R.R."/>
            <person name="La Ragione R."/>
            <person name="Hildebrand F."/>
            <person name="Pallen M.J."/>
        </authorList>
    </citation>
    <scope>NUCLEOTIDE SEQUENCE</scope>
    <source>
        <strain evidence="2">ChiBcec2-4451</strain>
    </source>
</reference>